<dbReference type="Pfam" id="PF01345">
    <property type="entry name" value="DUF11"/>
    <property type="match status" value="1"/>
</dbReference>
<sequence>MNFRERFSLKILSLLLTALLSGNPFLVPVALAQEEEEVPLVQEEAAGDAAIITGDAESLAQAETVVNQNETELPGAVTAPADECSLPEIEGGCDEPVVVATENVADVAEEATSSADTGKNEIVEFSESEVDTFIDTGEATAGALLNNKANTNVVELEPTATPTEEPENHDEDLGEEQDEPGLTVLNDNEALVANEAGATANTGANEISASEGEAAIETGDALAYANVLNLLNTNVVGTDFEIQFLDFLENYQGSLDFNQIWEEFVAQGGTNPSLFQIQNSNLAILDNQVEVVANSGDNEIDGSGEAAIKTGSATALANVINLVNLNLVGSQFFLGVLNIFGNFEGDLIFPAPEKFLASVGATGSDEGAGAAVAAPVAVISQNTAMVSNEVTAGANTGANQVTDSQGDSVIQTGNAVSQANAVSVVNTNIQSNNWFFLMINNFSRQLAQVFGWAAPGETESLASGEPNIFQLGLSAESMATSSPGSSQSVVANQNDAAVTNQVTATANTGANQINDNQGDSRIETGDAKAVSNLVNLVNLNILGSRWFMGLVNIFGDWQGNVVFAYPDVEVKLTNGLGQAMVGEQVHYQLHYQNQGYDQAAQVWAQIILPRGISYVSDNSGLAPDLAGQTCAWFLGDLTPGQKGVFDLIVQVNADFEFGQPEVARARLIPQVYAAANEQTSEVEMKALIATVDVESSLDNNTAVVKTRIYKSQPLEEDVVTADQADQAVPVLQLSAQNNVGEFVYPGDVVTFEIKLQNTGGQVAKDVYLTQELTNSLPEESFGAAFFPVGDLQPGQAVTLTFGLQLVDTGIFTNGLYHTYAQAVGFDAAGEEVVSNQAATEFPIRVRLLETFWETKAAVKEEEVLGVFQPQCPLTDKPEDILPYALLFLVSSLGLVDRSRRLFQIEHEK</sequence>
<reference evidence="5" key="1">
    <citation type="submission" date="2017-09" db="EMBL/GenBank/DDBJ databases">
        <title>Depth-based differentiation of microbial function through sediment-hosted aquifers and enrichment of novel symbionts in the deep terrestrial subsurface.</title>
        <authorList>
            <person name="Probst A.J."/>
            <person name="Ladd B."/>
            <person name="Jarett J.K."/>
            <person name="Geller-Mcgrath D.E."/>
            <person name="Sieber C.M.K."/>
            <person name="Emerson J.B."/>
            <person name="Anantharaman K."/>
            <person name="Thomas B.C."/>
            <person name="Malmstrom R."/>
            <person name="Stieglmeier M."/>
            <person name="Klingl A."/>
            <person name="Woyke T."/>
            <person name="Ryan C.M."/>
            <person name="Banfield J.F."/>
        </authorList>
    </citation>
    <scope>NUCLEOTIDE SEQUENCE [LARGE SCALE GENOMIC DNA]</scope>
</reference>
<feature type="chain" id="PRO_5014708566" description="DUF11 domain-containing protein" evidence="2">
    <location>
        <begin position="33"/>
        <end position="908"/>
    </location>
</feature>
<proteinExistence type="predicted"/>
<feature type="region of interest" description="Disordered" evidence="1">
    <location>
        <begin position="158"/>
        <end position="180"/>
    </location>
</feature>
<dbReference type="Proteomes" id="UP000231579">
    <property type="component" value="Unassembled WGS sequence"/>
</dbReference>
<dbReference type="EMBL" id="PFEM01000015">
    <property type="protein sequence ID" value="PJE70183.1"/>
    <property type="molecule type" value="Genomic_DNA"/>
</dbReference>
<evidence type="ECO:0000313" key="4">
    <source>
        <dbReference type="EMBL" id="PJE70183.1"/>
    </source>
</evidence>
<dbReference type="InterPro" id="IPR001434">
    <property type="entry name" value="OmcB-like_DUF11"/>
</dbReference>
<feature type="compositionally biased region" description="Acidic residues" evidence="1">
    <location>
        <begin position="164"/>
        <end position="179"/>
    </location>
</feature>
<protein>
    <recommendedName>
        <fullName evidence="3">DUF11 domain-containing protein</fullName>
    </recommendedName>
</protein>
<feature type="signal peptide" evidence="2">
    <location>
        <begin position="1"/>
        <end position="32"/>
    </location>
</feature>
<organism evidence="4 5">
    <name type="scientific">Candidatus Shapirobacteria bacterium CG10_big_fil_rev_8_21_14_0_10_48_15</name>
    <dbReference type="NCBI Taxonomy" id="1974484"/>
    <lineage>
        <taxon>Bacteria</taxon>
        <taxon>Candidatus Shapironibacteriota</taxon>
    </lineage>
</organism>
<evidence type="ECO:0000256" key="1">
    <source>
        <dbReference type="SAM" id="MobiDB-lite"/>
    </source>
</evidence>
<evidence type="ECO:0000259" key="3">
    <source>
        <dbReference type="Pfam" id="PF01345"/>
    </source>
</evidence>
<comment type="caution">
    <text evidence="4">The sequence shown here is derived from an EMBL/GenBank/DDBJ whole genome shotgun (WGS) entry which is preliminary data.</text>
</comment>
<name>A0A2M8L7F9_9BACT</name>
<feature type="domain" description="DUF11" evidence="3">
    <location>
        <begin position="567"/>
        <end position="704"/>
    </location>
</feature>
<dbReference type="AlphaFoldDB" id="A0A2M8L7F9"/>
<gene>
    <name evidence="4" type="ORF">COU97_01045</name>
</gene>
<evidence type="ECO:0000256" key="2">
    <source>
        <dbReference type="SAM" id="SignalP"/>
    </source>
</evidence>
<evidence type="ECO:0000313" key="5">
    <source>
        <dbReference type="Proteomes" id="UP000231579"/>
    </source>
</evidence>
<keyword evidence="2" id="KW-0732">Signal</keyword>
<accession>A0A2M8L7F9</accession>